<proteinExistence type="predicted"/>
<evidence type="ECO:0000256" key="1">
    <source>
        <dbReference type="SAM" id="MobiDB-lite"/>
    </source>
</evidence>
<keyword evidence="3" id="KW-1185">Reference proteome</keyword>
<name>A0A1B9J2B2_9TREE</name>
<protein>
    <submittedName>
        <fullName evidence="2">Uncharacterized protein</fullName>
    </submittedName>
</protein>
<reference evidence="2 3" key="1">
    <citation type="submission" date="2013-07" db="EMBL/GenBank/DDBJ databases">
        <title>The Genome Sequence of Kwoniella mangroviensis CBS10435.</title>
        <authorList>
            <consortium name="The Broad Institute Genome Sequencing Platform"/>
            <person name="Cuomo C."/>
            <person name="Litvintseva A."/>
            <person name="Chen Y."/>
            <person name="Heitman J."/>
            <person name="Sun S."/>
            <person name="Springer D."/>
            <person name="Dromer F."/>
            <person name="Young S.K."/>
            <person name="Zeng Q."/>
            <person name="Gargeya S."/>
            <person name="Fitzgerald M."/>
            <person name="Abouelleil A."/>
            <person name="Alvarado L."/>
            <person name="Berlin A.M."/>
            <person name="Chapman S.B."/>
            <person name="Dewar J."/>
            <person name="Goldberg J."/>
            <person name="Griggs A."/>
            <person name="Gujja S."/>
            <person name="Hansen M."/>
            <person name="Howarth C."/>
            <person name="Imamovic A."/>
            <person name="Larimer J."/>
            <person name="McCowan C."/>
            <person name="Murphy C."/>
            <person name="Pearson M."/>
            <person name="Priest M."/>
            <person name="Roberts A."/>
            <person name="Saif S."/>
            <person name="Shea T."/>
            <person name="Sykes S."/>
            <person name="Wortman J."/>
            <person name="Nusbaum C."/>
            <person name="Birren B."/>
        </authorList>
    </citation>
    <scope>NUCLEOTIDE SEQUENCE [LARGE SCALE GENOMIC DNA]</scope>
    <source>
        <strain evidence="2 3">CBS 10435</strain>
    </source>
</reference>
<sequence length="205" mass="23528">MPSNQREESVHSNIPIQIDRYSIATLPSSEFRPVQFSKQEMMWGKSIDKFSCKARTPYNDASSTYPVEVEITEWTKYSNYLSHLFYRRNTSQAEGDKTYSYRYSWKDEERSGEDGKMERNGFGQIEHKPLFKFQDLIIESDGDKTQGANSNTREMDQIVYQRIQDRKNGNLTDSDAESVVSEAEGQGSSILGSVKSILLDPFSRG</sequence>
<reference evidence="3" key="2">
    <citation type="submission" date="2013-12" db="EMBL/GenBank/DDBJ databases">
        <title>Evolution of pathogenesis and genome organization in the Tremellales.</title>
        <authorList>
            <person name="Cuomo C."/>
            <person name="Litvintseva A."/>
            <person name="Heitman J."/>
            <person name="Chen Y."/>
            <person name="Sun S."/>
            <person name="Springer D."/>
            <person name="Dromer F."/>
            <person name="Young S."/>
            <person name="Zeng Q."/>
            <person name="Chapman S."/>
            <person name="Gujja S."/>
            <person name="Saif S."/>
            <person name="Birren B."/>
        </authorList>
    </citation>
    <scope>NUCLEOTIDE SEQUENCE [LARGE SCALE GENOMIC DNA]</scope>
    <source>
        <strain evidence="3">CBS 10435</strain>
    </source>
</reference>
<dbReference type="Proteomes" id="UP000092583">
    <property type="component" value="Unassembled WGS sequence"/>
</dbReference>
<dbReference type="EMBL" id="KI669459">
    <property type="protein sequence ID" value="OCF61928.1"/>
    <property type="molecule type" value="Genomic_DNA"/>
</dbReference>
<organism evidence="2 3">
    <name type="scientific">Kwoniella mangroviensis CBS 10435</name>
    <dbReference type="NCBI Taxonomy" id="1331196"/>
    <lineage>
        <taxon>Eukaryota</taxon>
        <taxon>Fungi</taxon>
        <taxon>Dikarya</taxon>
        <taxon>Basidiomycota</taxon>
        <taxon>Agaricomycotina</taxon>
        <taxon>Tremellomycetes</taxon>
        <taxon>Tremellales</taxon>
        <taxon>Cryptococcaceae</taxon>
        <taxon>Kwoniella</taxon>
    </lineage>
</organism>
<accession>A0A1B9J2B2</accession>
<dbReference type="AlphaFoldDB" id="A0A1B9J2B2"/>
<feature type="region of interest" description="Disordered" evidence="1">
    <location>
        <begin position="164"/>
        <end position="185"/>
    </location>
</feature>
<gene>
    <name evidence="2" type="ORF">L486_01592</name>
</gene>
<evidence type="ECO:0000313" key="2">
    <source>
        <dbReference type="EMBL" id="OCF61928.1"/>
    </source>
</evidence>
<evidence type="ECO:0000313" key="3">
    <source>
        <dbReference type="Proteomes" id="UP000092583"/>
    </source>
</evidence>